<sequence>MNLPDLKGLKDKRLLATAGALAAVVLIILFTTLNARVYAVSVDGRFLGNVKNKKIVERARQKLIEKYREKLGSEIQLVQDIKVSIGEPAKDGLLDEDELLRKLEESIAIEVKAVVVKINDAEVLAVKDKSTAESVLQAVKDHYISGAPGELVRVEVPDRIKLVEKFVKANEVLSPDEAKNLILKGTLETKTHTVREGETLWDIAKKNNIPLAELIEANSQLKSADKLSPGDVVYLQEIKPLLNVTVVKKVTRQETIPYETKVVKDNSILQGKRVVKQEGQNGLKQVSAEVVYKNGVRMSEKTLEEKVMKEPVARIVAQGTKTDVTYRGSGRFYWPVSGRITSRFGNRGGEFHTGVDIANATGTLVRAANAGIVTFAGRSGGYGKLVIVNHGGGFETYYAHLSTINVSVGQKVSKGQVIGSVGTTGRTTGPHLHFEVRVNGTPKNPLLYLGN</sequence>
<keyword evidence="4" id="KW-0378">Hydrolase</keyword>
<feature type="domain" description="LysM" evidence="3">
    <location>
        <begin position="190"/>
        <end position="235"/>
    </location>
</feature>
<keyword evidence="1" id="KW-0732">Signal</keyword>
<gene>
    <name evidence="4" type="primary">mepM_4</name>
    <name evidence="4" type="ORF">AN618_21450</name>
</gene>
<dbReference type="OrthoDB" id="9814460at2"/>
<dbReference type="GO" id="GO:0004222">
    <property type="term" value="F:metalloendopeptidase activity"/>
    <property type="evidence" value="ECO:0007669"/>
    <property type="project" value="TreeGrafter"/>
</dbReference>
<dbReference type="InterPro" id="IPR016047">
    <property type="entry name" value="M23ase_b-sheet_dom"/>
</dbReference>
<evidence type="ECO:0000256" key="1">
    <source>
        <dbReference type="ARBA" id="ARBA00022729"/>
    </source>
</evidence>
<dbReference type="InterPro" id="IPR050570">
    <property type="entry name" value="Cell_wall_metabolism_enzyme"/>
</dbReference>
<dbReference type="PATRIC" id="fig|520764.3.peg.2293"/>
<organism evidence="4 5">
    <name type="scientific">Fervidicola ferrireducens</name>
    <dbReference type="NCBI Taxonomy" id="520764"/>
    <lineage>
        <taxon>Bacteria</taxon>
        <taxon>Bacillati</taxon>
        <taxon>Bacillota</taxon>
        <taxon>Clostridia</taxon>
        <taxon>Thermosediminibacterales</taxon>
        <taxon>Thermosediminibacteraceae</taxon>
        <taxon>Fervidicola</taxon>
    </lineage>
</organism>
<dbReference type="InterPro" id="IPR011055">
    <property type="entry name" value="Dup_hybrid_motif"/>
</dbReference>
<comment type="caution">
    <text evidence="4">The sequence shown here is derived from an EMBL/GenBank/DDBJ whole genome shotgun (WGS) entry which is preliminary data.</text>
</comment>
<proteinExistence type="predicted"/>
<dbReference type="SMART" id="SM01208">
    <property type="entry name" value="G5"/>
    <property type="match status" value="1"/>
</dbReference>
<dbReference type="CDD" id="cd12797">
    <property type="entry name" value="M23_peptidase"/>
    <property type="match status" value="1"/>
</dbReference>
<dbReference type="SUPFAM" id="SSF51261">
    <property type="entry name" value="Duplicated hybrid motif"/>
    <property type="match status" value="1"/>
</dbReference>
<evidence type="ECO:0000313" key="5">
    <source>
        <dbReference type="Proteomes" id="UP000070427"/>
    </source>
</evidence>
<dbReference type="EC" id="3.4.24.-" evidence="4"/>
<evidence type="ECO:0000259" key="2">
    <source>
        <dbReference type="PROSITE" id="PS51109"/>
    </source>
</evidence>
<dbReference type="PROSITE" id="PS51782">
    <property type="entry name" value="LYSM"/>
    <property type="match status" value="1"/>
</dbReference>
<dbReference type="Gene3D" id="2.20.230.10">
    <property type="entry name" value="Resuscitation-promoting factor rpfb"/>
    <property type="match status" value="1"/>
</dbReference>
<dbReference type="InterPro" id="IPR018392">
    <property type="entry name" value="LysM"/>
</dbReference>
<dbReference type="Gene3D" id="2.70.70.10">
    <property type="entry name" value="Glucose Permease (Domain IIA)"/>
    <property type="match status" value="1"/>
</dbReference>
<feature type="domain" description="G5" evidence="2">
    <location>
        <begin position="242"/>
        <end position="322"/>
    </location>
</feature>
<dbReference type="EMBL" id="LOED01000037">
    <property type="protein sequence ID" value="KXG74919.1"/>
    <property type="molecule type" value="Genomic_DNA"/>
</dbReference>
<dbReference type="PANTHER" id="PTHR21666">
    <property type="entry name" value="PEPTIDASE-RELATED"/>
    <property type="match status" value="1"/>
</dbReference>
<dbReference type="Pfam" id="PF07501">
    <property type="entry name" value="G5"/>
    <property type="match status" value="1"/>
</dbReference>
<dbReference type="Pfam" id="PF01476">
    <property type="entry name" value="LysM"/>
    <property type="match status" value="1"/>
</dbReference>
<dbReference type="Gene3D" id="3.10.350.10">
    <property type="entry name" value="LysM domain"/>
    <property type="match status" value="1"/>
</dbReference>
<protein>
    <submittedName>
        <fullName evidence="4">Murein DD-endopeptidase MepM</fullName>
        <ecNumber evidence="4">3.4.24.-</ecNumber>
    </submittedName>
</protein>
<dbReference type="SUPFAM" id="SSF54106">
    <property type="entry name" value="LysM domain"/>
    <property type="match status" value="1"/>
</dbReference>
<keyword evidence="5" id="KW-1185">Reference proteome</keyword>
<dbReference type="STRING" id="520764.AN618_21450"/>
<dbReference type="Proteomes" id="UP000070427">
    <property type="component" value="Unassembled WGS sequence"/>
</dbReference>
<dbReference type="CDD" id="cd00118">
    <property type="entry name" value="LysM"/>
    <property type="match status" value="1"/>
</dbReference>
<dbReference type="InterPro" id="IPR036779">
    <property type="entry name" value="LysM_dom_sf"/>
</dbReference>
<name>A0A140L2Z4_9FIRM</name>
<dbReference type="InterPro" id="IPR011098">
    <property type="entry name" value="G5_dom"/>
</dbReference>
<accession>A0A140L2Z4</accession>
<dbReference type="PANTHER" id="PTHR21666:SF289">
    <property type="entry name" value="L-ALA--D-GLU ENDOPEPTIDASE"/>
    <property type="match status" value="1"/>
</dbReference>
<dbReference type="PROSITE" id="PS51109">
    <property type="entry name" value="G5"/>
    <property type="match status" value="1"/>
</dbReference>
<evidence type="ECO:0000259" key="3">
    <source>
        <dbReference type="PROSITE" id="PS51782"/>
    </source>
</evidence>
<dbReference type="SMART" id="SM00257">
    <property type="entry name" value="LysM"/>
    <property type="match status" value="1"/>
</dbReference>
<evidence type="ECO:0000313" key="4">
    <source>
        <dbReference type="EMBL" id="KXG74919.1"/>
    </source>
</evidence>
<dbReference type="AlphaFoldDB" id="A0A140L2Z4"/>
<dbReference type="Pfam" id="PF01551">
    <property type="entry name" value="Peptidase_M23"/>
    <property type="match status" value="1"/>
</dbReference>
<reference evidence="4 5" key="1">
    <citation type="submission" date="2015-12" db="EMBL/GenBank/DDBJ databases">
        <title>Draft genome sequnece of Fervidicola ferrireducens strain Y170.</title>
        <authorList>
            <person name="Patel B.K."/>
        </authorList>
    </citation>
    <scope>NUCLEOTIDE SEQUENCE [LARGE SCALE GENOMIC DNA]</scope>
    <source>
        <strain evidence="4 5">Y170</strain>
    </source>
</reference>
<dbReference type="RefSeq" id="WP_066354863.1">
    <property type="nucleotide sequence ID" value="NZ_LOED01000037.1"/>
</dbReference>
<dbReference type="InParanoid" id="A0A140L2Z4"/>